<dbReference type="AlphaFoldDB" id="A0A0U3EN22"/>
<keyword evidence="3" id="KW-1185">Reference proteome</keyword>
<evidence type="ECO:0000256" key="1">
    <source>
        <dbReference type="SAM" id="Coils"/>
    </source>
</evidence>
<reference evidence="2 3" key="1">
    <citation type="submission" date="2015-04" db="EMBL/GenBank/DDBJ databases">
        <title>The complete genome sequence of the rumen methanogen Methanobrevibacter millerae SM9.</title>
        <authorList>
            <person name="Leahy S.C."/>
            <person name="Kelly W.J."/>
            <person name="Pacheco D.M."/>
            <person name="Li D."/>
            <person name="Altermann E."/>
            <person name="Attwood G.T."/>
        </authorList>
    </citation>
    <scope>NUCLEOTIDE SEQUENCE [LARGE SCALE GENOMIC DNA]</scope>
    <source>
        <strain evidence="2 3">SM9</strain>
    </source>
</reference>
<dbReference type="EMBL" id="CP011266">
    <property type="protein sequence ID" value="ALT69997.1"/>
    <property type="molecule type" value="Genomic_DNA"/>
</dbReference>
<dbReference type="KEGG" id="mmil:sm9_2241"/>
<protein>
    <submittedName>
        <fullName evidence="2">Uncharacterized protein</fullName>
    </submittedName>
</protein>
<gene>
    <name evidence="2" type="ORF">sm9_2241</name>
</gene>
<keyword evidence="1" id="KW-0175">Coiled coil</keyword>
<dbReference type="Proteomes" id="UP000067738">
    <property type="component" value="Chromosome"/>
</dbReference>
<feature type="coiled-coil region" evidence="1">
    <location>
        <begin position="17"/>
        <end position="87"/>
    </location>
</feature>
<evidence type="ECO:0000313" key="3">
    <source>
        <dbReference type="Proteomes" id="UP000067738"/>
    </source>
</evidence>
<evidence type="ECO:0000313" key="2">
    <source>
        <dbReference type="EMBL" id="ALT69997.1"/>
    </source>
</evidence>
<dbReference type="GeneID" id="26737198"/>
<accession>A0A0U3EN22</accession>
<name>A0A0U3EN22_9EURY</name>
<dbReference type="RefSeq" id="WP_058740197.1">
    <property type="nucleotide sequence ID" value="NZ_CP011266.1"/>
</dbReference>
<proteinExistence type="predicted"/>
<organism evidence="2 3">
    <name type="scientific">Methanobrevibacter millerae</name>
    <dbReference type="NCBI Taxonomy" id="230361"/>
    <lineage>
        <taxon>Archaea</taxon>
        <taxon>Methanobacteriati</taxon>
        <taxon>Methanobacteriota</taxon>
        <taxon>Methanomada group</taxon>
        <taxon>Methanobacteria</taxon>
        <taxon>Methanobacteriales</taxon>
        <taxon>Methanobacteriaceae</taxon>
        <taxon>Methanobrevibacter</taxon>
    </lineage>
</organism>
<dbReference type="PATRIC" id="fig|230361.4.peg.2314"/>
<sequence length="90" mass="11055">MLTRPLYEKDYEALTYKESAELRMKELELKMEQKDQQMQKYMEFAEKQMGDKDKQLEQYREFAEKQMGDKDLEIEHLLKEIDNLKRLNSK</sequence>